<evidence type="ECO:0000259" key="5">
    <source>
        <dbReference type="Pfam" id="PF00107"/>
    </source>
</evidence>
<dbReference type="Gene3D" id="3.90.180.10">
    <property type="entry name" value="Medium-chain alcohol dehydrogenases, catalytic domain"/>
    <property type="match status" value="1"/>
</dbReference>
<keyword evidence="4" id="KW-0560">Oxidoreductase</keyword>
<gene>
    <name evidence="6" type="ORF">HY618_06435</name>
</gene>
<evidence type="ECO:0000256" key="1">
    <source>
        <dbReference type="ARBA" id="ARBA00001947"/>
    </source>
</evidence>
<evidence type="ECO:0000313" key="6">
    <source>
        <dbReference type="EMBL" id="MBI4252081.1"/>
    </source>
</evidence>
<comment type="caution">
    <text evidence="6">The sequence shown here is derived from an EMBL/GenBank/DDBJ whole genome shotgun (WGS) entry which is preliminary data.</text>
</comment>
<organism evidence="6 7">
    <name type="scientific">Tectimicrobiota bacterium</name>
    <dbReference type="NCBI Taxonomy" id="2528274"/>
    <lineage>
        <taxon>Bacteria</taxon>
        <taxon>Pseudomonadati</taxon>
        <taxon>Nitrospinota/Tectimicrobiota group</taxon>
        <taxon>Candidatus Tectimicrobiota</taxon>
    </lineage>
</organism>
<evidence type="ECO:0000256" key="4">
    <source>
        <dbReference type="ARBA" id="ARBA00023002"/>
    </source>
</evidence>
<dbReference type="InterPro" id="IPR013149">
    <property type="entry name" value="ADH-like_C"/>
</dbReference>
<accession>A0A933E8E3</accession>
<sequence length="200" mass="21093">MAVICDAIVTPYKVVRRARIAPLETVAVFGAGGGVGIHMVMLARWAHARVIAVDISAEKLRKCRELGAEAVVDASKENVAEALKELTKGAGLDVAVDFVSQVSTLEAAAGALGKGGRLVTLGGHSPEPFRASASRMLNGELELMGSRSFSKQEIIESLELCARGEVWPLVTETYKLEAAEKVHARLEAGSITGRAAIVMA</sequence>
<dbReference type="GO" id="GO:0005737">
    <property type="term" value="C:cytoplasm"/>
    <property type="evidence" value="ECO:0007669"/>
    <property type="project" value="TreeGrafter"/>
</dbReference>
<proteinExistence type="predicted"/>
<feature type="domain" description="Alcohol dehydrogenase-like C-terminal" evidence="5">
    <location>
        <begin position="34"/>
        <end position="162"/>
    </location>
</feature>
<name>A0A933E8E3_UNCTE</name>
<dbReference type="SUPFAM" id="SSF51735">
    <property type="entry name" value="NAD(P)-binding Rossmann-fold domains"/>
    <property type="match status" value="1"/>
</dbReference>
<dbReference type="Pfam" id="PF00107">
    <property type="entry name" value="ADH_zinc_N"/>
    <property type="match status" value="1"/>
</dbReference>
<dbReference type="InterPro" id="IPR036291">
    <property type="entry name" value="NAD(P)-bd_dom_sf"/>
</dbReference>
<keyword evidence="3" id="KW-0862">Zinc</keyword>
<dbReference type="GO" id="GO:0004022">
    <property type="term" value="F:alcohol dehydrogenase (NAD+) activity"/>
    <property type="evidence" value="ECO:0007669"/>
    <property type="project" value="TreeGrafter"/>
</dbReference>
<evidence type="ECO:0000256" key="3">
    <source>
        <dbReference type="ARBA" id="ARBA00022833"/>
    </source>
</evidence>
<dbReference type="PANTHER" id="PTHR42940:SF8">
    <property type="entry name" value="VACUOLAR PROTEIN SORTING-ASSOCIATED PROTEIN 11"/>
    <property type="match status" value="1"/>
</dbReference>
<evidence type="ECO:0000256" key="2">
    <source>
        <dbReference type="ARBA" id="ARBA00022723"/>
    </source>
</evidence>
<keyword evidence="2" id="KW-0479">Metal-binding</keyword>
<dbReference type="EMBL" id="JACQRX010000282">
    <property type="protein sequence ID" value="MBI4252081.1"/>
    <property type="molecule type" value="Genomic_DNA"/>
</dbReference>
<protein>
    <submittedName>
        <fullName evidence="6">Zinc-binding dehydrogenase</fullName>
    </submittedName>
</protein>
<dbReference type="PANTHER" id="PTHR42940">
    <property type="entry name" value="ALCOHOL DEHYDROGENASE 1-RELATED"/>
    <property type="match status" value="1"/>
</dbReference>
<reference evidence="6" key="1">
    <citation type="submission" date="2020-07" db="EMBL/GenBank/DDBJ databases">
        <title>Huge and variable diversity of episymbiotic CPR bacteria and DPANN archaea in groundwater ecosystems.</title>
        <authorList>
            <person name="He C.Y."/>
            <person name="Keren R."/>
            <person name="Whittaker M."/>
            <person name="Farag I.F."/>
            <person name="Doudna J."/>
            <person name="Cate J.H.D."/>
            <person name="Banfield J.F."/>
        </authorList>
    </citation>
    <scope>NUCLEOTIDE SEQUENCE</scope>
    <source>
        <strain evidence="6">NC_groundwater_1370_Ag_S-0.2um_69_93</strain>
    </source>
</reference>
<comment type="cofactor">
    <cofactor evidence="1">
        <name>Zn(2+)</name>
        <dbReference type="ChEBI" id="CHEBI:29105"/>
    </cofactor>
</comment>
<dbReference type="GO" id="GO:0046872">
    <property type="term" value="F:metal ion binding"/>
    <property type="evidence" value="ECO:0007669"/>
    <property type="project" value="UniProtKB-KW"/>
</dbReference>
<evidence type="ECO:0000313" key="7">
    <source>
        <dbReference type="Proteomes" id="UP000752292"/>
    </source>
</evidence>
<dbReference type="Proteomes" id="UP000752292">
    <property type="component" value="Unassembled WGS sequence"/>
</dbReference>
<dbReference type="AlphaFoldDB" id="A0A933E8E3"/>